<dbReference type="InterPro" id="IPR025646">
    <property type="entry name" value="DUF4350"/>
</dbReference>
<keyword evidence="1" id="KW-1133">Transmembrane helix</keyword>
<dbReference type="Pfam" id="PF14258">
    <property type="entry name" value="DUF4350"/>
    <property type="match status" value="1"/>
</dbReference>
<keyword evidence="4" id="KW-1185">Reference proteome</keyword>
<accession>A0ABU9DTT8</accession>
<feature type="domain" description="DUF4350" evidence="2">
    <location>
        <begin position="40"/>
        <end position="208"/>
    </location>
</feature>
<evidence type="ECO:0000256" key="1">
    <source>
        <dbReference type="SAM" id="Phobius"/>
    </source>
</evidence>
<organism evidence="3 4">
    <name type="scientific">Paenibacillus filicis</name>
    <dbReference type="NCBI Taxonomy" id="669464"/>
    <lineage>
        <taxon>Bacteria</taxon>
        <taxon>Bacillati</taxon>
        <taxon>Bacillota</taxon>
        <taxon>Bacilli</taxon>
        <taxon>Bacillales</taxon>
        <taxon>Paenibacillaceae</taxon>
        <taxon>Paenibacillus</taxon>
    </lineage>
</organism>
<evidence type="ECO:0000259" key="2">
    <source>
        <dbReference type="Pfam" id="PF14258"/>
    </source>
</evidence>
<keyword evidence="1" id="KW-0812">Transmembrane</keyword>
<dbReference type="RefSeq" id="WP_341419418.1">
    <property type="nucleotide sequence ID" value="NZ_JBBPCC010000028.1"/>
</dbReference>
<name>A0ABU9DTT8_9BACL</name>
<reference evidence="3 4" key="1">
    <citation type="submission" date="2024-04" db="EMBL/GenBank/DDBJ databases">
        <title>draft genome sequnece of Paenibacillus filicis.</title>
        <authorList>
            <person name="Kim D.-U."/>
        </authorList>
    </citation>
    <scope>NUCLEOTIDE SEQUENCE [LARGE SCALE GENOMIC DNA]</scope>
    <source>
        <strain evidence="3 4">KACC14197</strain>
    </source>
</reference>
<evidence type="ECO:0000313" key="3">
    <source>
        <dbReference type="EMBL" id="MEK8132289.1"/>
    </source>
</evidence>
<proteinExistence type="predicted"/>
<evidence type="ECO:0000313" key="4">
    <source>
        <dbReference type="Proteomes" id="UP001469365"/>
    </source>
</evidence>
<feature type="transmembrane region" description="Helical" evidence="1">
    <location>
        <begin position="234"/>
        <end position="254"/>
    </location>
</feature>
<keyword evidence="1" id="KW-0472">Membrane</keyword>
<dbReference type="Proteomes" id="UP001469365">
    <property type="component" value="Unassembled WGS sequence"/>
</dbReference>
<protein>
    <submittedName>
        <fullName evidence="3">DUF4350 domain-containing protein</fullName>
    </submittedName>
</protein>
<comment type="caution">
    <text evidence="3">The sequence shown here is derived from an EMBL/GenBank/DDBJ whole genome shotgun (WGS) entry which is preliminary data.</text>
</comment>
<sequence length="375" mass="42307">MLKRNKQRIALLLSVLAFLIVGYVLVKPDLPKYAGYVSVSPAQDGTKGLFDLLKESGEPVKPWRKPWKSLPQAEGHTMVSIQPNNLTARELEDALDWVERGNDLLLFHASPPDGEPFEFKTLPQIDTAVVSVQDRLRPAEAGWTASIASGRRIGETDEVEPLLQDEHGVIAARLAWGEGTVTLLLVPEWTRNDAILTHSNFELLWPYLPRGRKAVWFDDYHHGMQETPGFLAVYPGWLLAILAQLTVGALLWLWMKAVRFGPAYTPRAWTVRRGDETLIAAAGWYERRGLAREALAHQEAYIRSLARAGWGVRIDATDSQLLATARQHWDKPDVDRLGELLVRFQRAREAALYGTKQLERDSRAADELISKLERK</sequence>
<dbReference type="EMBL" id="JBBPCC010000028">
    <property type="protein sequence ID" value="MEK8132289.1"/>
    <property type="molecule type" value="Genomic_DNA"/>
</dbReference>
<gene>
    <name evidence="3" type="ORF">WMW72_30760</name>
</gene>